<dbReference type="HOGENOM" id="CLU_3314871_0_0_10"/>
<dbReference type="Proteomes" id="UP000010433">
    <property type="component" value="Unassembled WGS sequence"/>
</dbReference>
<dbReference type="AlphaFoldDB" id="L1N696"/>
<organism evidence="1 2">
    <name type="scientific">Hoylesella saccharolytica F0055</name>
    <dbReference type="NCBI Taxonomy" id="1127699"/>
    <lineage>
        <taxon>Bacteria</taxon>
        <taxon>Pseudomonadati</taxon>
        <taxon>Bacteroidota</taxon>
        <taxon>Bacteroidia</taxon>
        <taxon>Bacteroidales</taxon>
        <taxon>Prevotellaceae</taxon>
        <taxon>Hoylesella</taxon>
    </lineage>
</organism>
<reference evidence="1 2" key="1">
    <citation type="submission" date="2012-05" db="EMBL/GenBank/DDBJ databases">
        <authorList>
            <person name="Weinstock G."/>
            <person name="Sodergren E."/>
            <person name="Lobos E.A."/>
            <person name="Fulton L."/>
            <person name="Fulton R."/>
            <person name="Courtney L."/>
            <person name="Fronick C."/>
            <person name="O'Laughlin M."/>
            <person name="Godfrey J."/>
            <person name="Wilson R.M."/>
            <person name="Miner T."/>
            <person name="Farmer C."/>
            <person name="Delehaunty K."/>
            <person name="Cordes M."/>
            <person name="Minx P."/>
            <person name="Tomlinson C."/>
            <person name="Chen J."/>
            <person name="Wollam A."/>
            <person name="Pepin K.H."/>
            <person name="Bhonagiri V."/>
            <person name="Zhang X."/>
            <person name="Suruliraj S."/>
            <person name="Warren W."/>
            <person name="Mitreva M."/>
            <person name="Mardis E.R."/>
            <person name="Wilson R.K."/>
        </authorList>
    </citation>
    <scope>NUCLEOTIDE SEQUENCE [LARGE SCALE GENOMIC DNA]</scope>
    <source>
        <strain evidence="1 2">F0055</strain>
    </source>
</reference>
<evidence type="ECO:0000313" key="1">
    <source>
        <dbReference type="EMBL" id="EKX98887.1"/>
    </source>
</evidence>
<protein>
    <submittedName>
        <fullName evidence="1">Uncharacterized protein</fullName>
    </submittedName>
</protein>
<comment type="caution">
    <text evidence="1">The sequence shown here is derived from an EMBL/GenBank/DDBJ whole genome shotgun (WGS) entry which is preliminary data.</text>
</comment>
<dbReference type="EMBL" id="AMEP01000107">
    <property type="protein sequence ID" value="EKX98887.1"/>
    <property type="molecule type" value="Genomic_DNA"/>
</dbReference>
<accession>L1N696</accession>
<evidence type="ECO:0000313" key="2">
    <source>
        <dbReference type="Proteomes" id="UP000010433"/>
    </source>
</evidence>
<proteinExistence type="predicted"/>
<sequence length="39" mass="4465">MVRRGCTSQQIARKRLKSTFLNKSICAMGIISYPEFTQT</sequence>
<name>L1N696_9BACT</name>
<keyword evidence="2" id="KW-1185">Reference proteome</keyword>
<gene>
    <name evidence="1" type="ORF">HMPREF9151_01842</name>
</gene>